<dbReference type="Proteomes" id="UP000238169">
    <property type="component" value="Unassembled WGS sequence"/>
</dbReference>
<evidence type="ECO:0000313" key="3">
    <source>
        <dbReference type="Proteomes" id="UP000238169"/>
    </source>
</evidence>
<feature type="compositionally biased region" description="Low complexity" evidence="1">
    <location>
        <begin position="96"/>
        <end position="111"/>
    </location>
</feature>
<feature type="region of interest" description="Disordered" evidence="1">
    <location>
        <begin position="96"/>
        <end position="118"/>
    </location>
</feature>
<reference evidence="3" key="1">
    <citation type="submission" date="2018-01" db="EMBL/GenBank/DDBJ databases">
        <authorList>
            <person name="Peeters C."/>
        </authorList>
    </citation>
    <scope>NUCLEOTIDE SEQUENCE [LARGE SCALE GENOMIC DNA]</scope>
</reference>
<dbReference type="AlphaFoldDB" id="A0A2U3I5G6"/>
<proteinExistence type="predicted"/>
<name>A0A2U3I5G6_9BURK</name>
<keyword evidence="3" id="KW-1185">Reference proteome</keyword>
<evidence type="ECO:0000256" key="1">
    <source>
        <dbReference type="SAM" id="MobiDB-lite"/>
    </source>
</evidence>
<dbReference type="RefSeq" id="WP_245933017.1">
    <property type="nucleotide sequence ID" value="NZ_OGTP01000007.1"/>
</dbReference>
<dbReference type="EMBL" id="OGTP01000007">
    <property type="protein sequence ID" value="SPB15393.1"/>
    <property type="molecule type" value="Genomic_DNA"/>
</dbReference>
<gene>
    <name evidence="2" type="ORF">NOV72_02619</name>
</gene>
<evidence type="ECO:0000313" key="2">
    <source>
        <dbReference type="EMBL" id="SPB15393.1"/>
    </source>
</evidence>
<sequence length="118" mass="12676">MNDSLQVSKRHVPNEFLARFDVDGKPRGAHLVMLDYMIADGQIIRETMRLDEAQPADWNSEAIAALLGDYAAQLSAQLSAAQRALDDANARIESMTGDAAQASADSATSGQPTQETKA</sequence>
<protein>
    <submittedName>
        <fullName evidence="2">Uncharacterized protein</fullName>
    </submittedName>
</protein>
<organism evidence="2 3">
    <name type="scientific">Caballeronia novacaledonica</name>
    <dbReference type="NCBI Taxonomy" id="1544861"/>
    <lineage>
        <taxon>Bacteria</taxon>
        <taxon>Pseudomonadati</taxon>
        <taxon>Pseudomonadota</taxon>
        <taxon>Betaproteobacteria</taxon>
        <taxon>Burkholderiales</taxon>
        <taxon>Burkholderiaceae</taxon>
        <taxon>Caballeronia</taxon>
    </lineage>
</organism>
<accession>A0A2U3I5G6</accession>